<sequence>MQARQLLQKAHTQGPFRVNDLQTQMTADFSKDTSERRKAFLALRPHLRQLEIKFSLFEPERMWTMKNNVSRTSTIRQT</sequence>
<feature type="region of interest" description="Disordered" evidence="1">
    <location>
        <begin position="1"/>
        <end position="23"/>
    </location>
</feature>
<evidence type="ECO:0000256" key="1">
    <source>
        <dbReference type="SAM" id="MobiDB-lite"/>
    </source>
</evidence>
<name>A0AAV7N9P6_PLEWA</name>
<gene>
    <name evidence="2" type="ORF">NDU88_007260</name>
</gene>
<reference evidence="2" key="1">
    <citation type="journal article" date="2022" name="bioRxiv">
        <title>Sequencing and chromosome-scale assembly of the giantPleurodeles waltlgenome.</title>
        <authorList>
            <person name="Brown T."/>
            <person name="Elewa A."/>
            <person name="Iarovenko S."/>
            <person name="Subramanian E."/>
            <person name="Araus A.J."/>
            <person name="Petzold A."/>
            <person name="Susuki M."/>
            <person name="Suzuki K.-i.T."/>
            <person name="Hayashi T."/>
            <person name="Toyoda A."/>
            <person name="Oliveira C."/>
            <person name="Osipova E."/>
            <person name="Leigh N.D."/>
            <person name="Simon A."/>
            <person name="Yun M.H."/>
        </authorList>
    </citation>
    <scope>NUCLEOTIDE SEQUENCE</scope>
    <source>
        <strain evidence="2">20211129_DDA</strain>
        <tissue evidence="2">Liver</tissue>
    </source>
</reference>
<comment type="caution">
    <text evidence="2">The sequence shown here is derived from an EMBL/GenBank/DDBJ whole genome shotgun (WGS) entry which is preliminary data.</text>
</comment>
<dbReference type="EMBL" id="JANPWB010000013">
    <property type="protein sequence ID" value="KAJ1109903.1"/>
    <property type="molecule type" value="Genomic_DNA"/>
</dbReference>
<dbReference type="AlphaFoldDB" id="A0AAV7N9P6"/>
<evidence type="ECO:0000313" key="2">
    <source>
        <dbReference type="EMBL" id="KAJ1109903.1"/>
    </source>
</evidence>
<evidence type="ECO:0000313" key="3">
    <source>
        <dbReference type="Proteomes" id="UP001066276"/>
    </source>
</evidence>
<protein>
    <submittedName>
        <fullName evidence="2">Uncharacterized protein</fullName>
    </submittedName>
</protein>
<dbReference type="Proteomes" id="UP001066276">
    <property type="component" value="Chromosome 9"/>
</dbReference>
<dbReference type="InterPro" id="IPR042566">
    <property type="entry name" value="L1_C"/>
</dbReference>
<dbReference type="Gene3D" id="3.30.250.20">
    <property type="entry name" value="L1 transposable element, C-terminal domain"/>
    <property type="match status" value="1"/>
</dbReference>
<keyword evidence="3" id="KW-1185">Reference proteome</keyword>
<proteinExistence type="predicted"/>
<organism evidence="2 3">
    <name type="scientific">Pleurodeles waltl</name>
    <name type="common">Iberian ribbed newt</name>
    <dbReference type="NCBI Taxonomy" id="8319"/>
    <lineage>
        <taxon>Eukaryota</taxon>
        <taxon>Metazoa</taxon>
        <taxon>Chordata</taxon>
        <taxon>Craniata</taxon>
        <taxon>Vertebrata</taxon>
        <taxon>Euteleostomi</taxon>
        <taxon>Amphibia</taxon>
        <taxon>Batrachia</taxon>
        <taxon>Caudata</taxon>
        <taxon>Salamandroidea</taxon>
        <taxon>Salamandridae</taxon>
        <taxon>Pleurodelinae</taxon>
        <taxon>Pleurodeles</taxon>
    </lineage>
</organism>
<accession>A0AAV7N9P6</accession>